<protein>
    <submittedName>
        <fullName evidence="1">Uncharacterized protein</fullName>
    </submittedName>
</protein>
<name>A0A6L2PT35_COPFO</name>
<keyword evidence="2" id="KW-1185">Reference proteome</keyword>
<sequence>MKPAQLALSQEDAPGTHRTVRQIARDIGIPKTAVHEIVAKDLKLVCFKKRRAQDLTPRNKLTRLVRVKQLLKKYPEHTVPFIWFTDEKVFTVAPPVNLQNDRVYAAAGTRKKHVPAERLLKTRSHFSKSLMVSVGVSTLGCTHLIFVEPGVKVNGAYYRDVLLTQHLLPAIKQVSGGYFTFQQDSAPAHRARETIALLSRETPDFISPQMWPPNSPDLNPVDYQIWSVLQERVYRSRIRDVDHLRARLVEEWQLFDHAIIDRAIKQWRPRLRSCVRERGGHFEHQL</sequence>
<dbReference type="PANTHER" id="PTHR46068">
    <property type="entry name" value="PROTEIN CBG27172"/>
    <property type="match status" value="1"/>
</dbReference>
<organism evidence="1 2">
    <name type="scientific">Coptotermes formosanus</name>
    <name type="common">Formosan subterranean termite</name>
    <dbReference type="NCBI Taxonomy" id="36987"/>
    <lineage>
        <taxon>Eukaryota</taxon>
        <taxon>Metazoa</taxon>
        <taxon>Ecdysozoa</taxon>
        <taxon>Arthropoda</taxon>
        <taxon>Hexapoda</taxon>
        <taxon>Insecta</taxon>
        <taxon>Pterygota</taxon>
        <taxon>Neoptera</taxon>
        <taxon>Polyneoptera</taxon>
        <taxon>Dictyoptera</taxon>
        <taxon>Blattodea</taxon>
        <taxon>Blattoidea</taxon>
        <taxon>Termitoidae</taxon>
        <taxon>Rhinotermitidae</taxon>
        <taxon>Coptotermes</taxon>
    </lineage>
</organism>
<dbReference type="Proteomes" id="UP000502823">
    <property type="component" value="Unassembled WGS sequence"/>
</dbReference>
<dbReference type="EMBL" id="BLKM01005878">
    <property type="protein sequence ID" value="GFG35656.1"/>
    <property type="molecule type" value="Genomic_DNA"/>
</dbReference>
<evidence type="ECO:0000313" key="2">
    <source>
        <dbReference type="Proteomes" id="UP000502823"/>
    </source>
</evidence>
<dbReference type="PANTHER" id="PTHR46068:SF1">
    <property type="entry name" value="TRANSPOSASE IS30-LIKE HTH DOMAIN-CONTAINING PROTEIN"/>
    <property type="match status" value="1"/>
</dbReference>
<reference evidence="2" key="1">
    <citation type="submission" date="2020-01" db="EMBL/GenBank/DDBJ databases">
        <title>Draft genome sequence of the Termite Coptotermes fromosanus.</title>
        <authorList>
            <person name="Itakura S."/>
            <person name="Yosikawa Y."/>
            <person name="Umezawa K."/>
        </authorList>
    </citation>
    <scope>NUCLEOTIDE SEQUENCE [LARGE SCALE GENOMIC DNA]</scope>
</reference>
<dbReference type="InterPro" id="IPR036397">
    <property type="entry name" value="RNaseH_sf"/>
</dbReference>
<accession>A0A6L2PT35</accession>
<dbReference type="Gene3D" id="3.30.420.10">
    <property type="entry name" value="Ribonuclease H-like superfamily/Ribonuclease H"/>
    <property type="match status" value="1"/>
</dbReference>
<dbReference type="GO" id="GO:0003676">
    <property type="term" value="F:nucleic acid binding"/>
    <property type="evidence" value="ECO:0007669"/>
    <property type="project" value="InterPro"/>
</dbReference>
<proteinExistence type="predicted"/>
<evidence type="ECO:0000313" key="1">
    <source>
        <dbReference type="EMBL" id="GFG35656.1"/>
    </source>
</evidence>
<comment type="caution">
    <text evidence="1">The sequence shown here is derived from an EMBL/GenBank/DDBJ whole genome shotgun (WGS) entry which is preliminary data.</text>
</comment>
<dbReference type="OrthoDB" id="6766065at2759"/>
<dbReference type="InParanoid" id="A0A6L2PT35"/>
<dbReference type="AlphaFoldDB" id="A0A6L2PT35"/>
<gene>
    <name evidence="1" type="ORF">Cfor_02823</name>
</gene>